<proteinExistence type="predicted"/>
<keyword evidence="3" id="KW-1185">Reference proteome</keyword>
<organism evidence="2 3">
    <name type="scientific">Actinoplanes aureus</name>
    <dbReference type="NCBI Taxonomy" id="2792083"/>
    <lineage>
        <taxon>Bacteria</taxon>
        <taxon>Bacillati</taxon>
        <taxon>Actinomycetota</taxon>
        <taxon>Actinomycetes</taxon>
        <taxon>Micromonosporales</taxon>
        <taxon>Micromonosporaceae</taxon>
        <taxon>Actinoplanes</taxon>
    </lineage>
</organism>
<evidence type="ECO:0000313" key="2">
    <source>
        <dbReference type="EMBL" id="MBG0561298.1"/>
    </source>
</evidence>
<dbReference type="AlphaFoldDB" id="A0A931FVG3"/>
<dbReference type="Proteomes" id="UP000598146">
    <property type="component" value="Unassembled WGS sequence"/>
</dbReference>
<dbReference type="Gene3D" id="1.20.120.450">
    <property type="entry name" value="dinb family like domain"/>
    <property type="match status" value="1"/>
</dbReference>
<keyword evidence="2" id="KW-0413">Isomerase</keyword>
<dbReference type="RefSeq" id="WP_196413095.1">
    <property type="nucleotide sequence ID" value="NZ_JADQTO010000003.1"/>
</dbReference>
<accession>A0A931FVG3</accession>
<reference evidence="2" key="1">
    <citation type="submission" date="2020-11" db="EMBL/GenBank/DDBJ databases">
        <title>Isolation and identification of active actinomycetes.</title>
        <authorList>
            <person name="Sun X."/>
        </authorList>
    </citation>
    <scope>NUCLEOTIDE SEQUENCE</scope>
    <source>
        <strain evidence="2">NEAU-A11</strain>
    </source>
</reference>
<comment type="caution">
    <text evidence="2">The sequence shown here is derived from an EMBL/GenBank/DDBJ whole genome shotgun (WGS) entry which is preliminary data.</text>
</comment>
<dbReference type="InterPro" id="IPR024344">
    <property type="entry name" value="MDMPI_metal-binding"/>
</dbReference>
<evidence type="ECO:0000259" key="1">
    <source>
        <dbReference type="Pfam" id="PF11716"/>
    </source>
</evidence>
<dbReference type="Pfam" id="PF11716">
    <property type="entry name" value="MDMPI_N"/>
    <property type="match status" value="1"/>
</dbReference>
<dbReference type="InterPro" id="IPR034660">
    <property type="entry name" value="DinB/YfiT-like"/>
</dbReference>
<sequence>MIRQLYLSSATVATTLMADPAVARCWAAPSALRKFRVSGLAGHLAGQILQVVPVLDEQPPGTRPISLIDHYRRSTWTDGDIDSALNTGIRDSGEQLAAVGLARLNEQTGAALAELRQRLPGEPADRVIQLPWGPWALSLDDFLATRLLELAVHCDDLAVSVGVATPALPQPALETALDLLCRWAESRHGATALLRTFSRAERAPARIAAL</sequence>
<gene>
    <name evidence="2" type="ORF">I4J89_07465</name>
</gene>
<dbReference type="GO" id="GO:0016853">
    <property type="term" value="F:isomerase activity"/>
    <property type="evidence" value="ECO:0007669"/>
    <property type="project" value="UniProtKB-KW"/>
</dbReference>
<dbReference type="SUPFAM" id="SSF109854">
    <property type="entry name" value="DinB/YfiT-like putative metalloenzymes"/>
    <property type="match status" value="1"/>
</dbReference>
<evidence type="ECO:0000313" key="3">
    <source>
        <dbReference type="Proteomes" id="UP000598146"/>
    </source>
</evidence>
<name>A0A931FVG3_9ACTN</name>
<protein>
    <submittedName>
        <fullName evidence="2">Maleylpyruvate isomerase N-terminal domain-containing protein</fullName>
    </submittedName>
</protein>
<dbReference type="GO" id="GO:0046872">
    <property type="term" value="F:metal ion binding"/>
    <property type="evidence" value="ECO:0007669"/>
    <property type="project" value="InterPro"/>
</dbReference>
<feature type="domain" description="Mycothiol-dependent maleylpyruvate isomerase metal-binding" evidence="1">
    <location>
        <begin position="17"/>
        <end position="158"/>
    </location>
</feature>
<dbReference type="EMBL" id="JADQTO010000003">
    <property type="protein sequence ID" value="MBG0561298.1"/>
    <property type="molecule type" value="Genomic_DNA"/>
</dbReference>